<keyword evidence="3" id="KW-0479">Metal-binding</keyword>
<dbReference type="InterPro" id="IPR032630">
    <property type="entry name" value="P_typ_ATPase_c"/>
</dbReference>
<feature type="domain" description="P-type ATPase N-terminal" evidence="10">
    <location>
        <begin position="111"/>
        <end position="161"/>
    </location>
</feature>
<feature type="transmembrane region" description="Helical" evidence="9">
    <location>
        <begin position="419"/>
        <end position="441"/>
    </location>
</feature>
<keyword evidence="4" id="KW-0460">Magnesium</keyword>
<name>A0A2P6TBD6_CHLSO</name>
<gene>
    <name evidence="12" type="ORF">C2E21_9509</name>
</gene>
<dbReference type="OrthoDB" id="377733at2759"/>
<evidence type="ECO:0000256" key="5">
    <source>
        <dbReference type="ARBA" id="ARBA00022967"/>
    </source>
</evidence>
<dbReference type="GO" id="GO:0005886">
    <property type="term" value="C:plasma membrane"/>
    <property type="evidence" value="ECO:0007669"/>
    <property type="project" value="TreeGrafter"/>
</dbReference>
<dbReference type="PANTHER" id="PTHR24092">
    <property type="entry name" value="PROBABLE PHOSPHOLIPID-TRANSPORTING ATPASE"/>
    <property type="match status" value="1"/>
</dbReference>
<reference evidence="12 13" key="1">
    <citation type="journal article" date="2018" name="Plant J.">
        <title>Genome sequences of Chlorella sorokiniana UTEX 1602 and Micractinium conductrix SAG 241.80: implications to maltose excretion by a green alga.</title>
        <authorList>
            <person name="Arriola M.B."/>
            <person name="Velmurugan N."/>
            <person name="Zhang Y."/>
            <person name="Plunkett M.H."/>
            <person name="Hondzo H."/>
            <person name="Barney B.M."/>
        </authorList>
    </citation>
    <scope>NUCLEOTIDE SEQUENCE [LARGE SCALE GENOMIC DNA]</scope>
    <source>
        <strain evidence="13">UTEX 1602</strain>
    </source>
</reference>
<keyword evidence="5" id="KW-1278">Translocase</keyword>
<dbReference type="SFLD" id="SFLDS00003">
    <property type="entry name" value="Haloacid_Dehalogenase"/>
    <property type="match status" value="1"/>
</dbReference>
<sequence length="1469" mass="162426">MAPRQLTLPRLQVPEVPSEVAMAFGVDQEPPEASEAGSAASRRYSPGTIIRDATSWITGRGRTPRAPPKGRVSVNPIVRAATDAKMHTAQELQEQAAGKEAAQADERTRVVYIDQAQQRESGRAFESNRVVTSKYNIITFLPIFLFEMFSRVAYLYFLLQARRGTFCLQAGLSWWSVISPFSGYGSTAALVFVLAVAAVKAIWEDVKRHHEDKRMNTSITHRVNPDGSVSDIPWTEVEVGNVIMVHDDELFPADLMCLYSNLAENVCFIKTTNLDGETNLKIRKPVDLKGIQLGPEEHEKETPPDAKYLQQTMELQLTLTAEDANKNLHKFRGKAQISDQRLADTPQGGSSGQNGAAGVPMVEVPVTMNEMLLRGCMLKNSGFITGLVVYTGKETRIQMNAAKTPLKVGSFDRFLNLQIALVIAMQLAMCLFCAIANYIWIQKEGSKHYYLALNVYVEGNWENPLAQICLTFLTFWILLSYLVPISLFVTLEIVKFWQGFVFINFDRDMRDPKTREWARCRNSNLNEDLGKIEYIFSDKTGTLTSNEMQLRQIAVKGVAYGSSEMRLEEHSERTGLAALRLFDQRLYKAAAKVQRSSSWSGLITAGGSRRDVMAHPNSYPNLDSQGSLGIADEAEQSGVGSGLASGGSGGQRNDWEEGSTALGHHLIDFWTNICLCQSLIIEKNPEGPDTLPFVYQGPSPDEIALVDAARQMGFEFKQRTQSSITLNMLGQEVTYEVLNVMEYTSDRGCMSVIARSPDGTIRVFCKGSDAKVMMKVREDTPEELVENTNANLHFFAKQGLRTLVIGTKIIGDEEYQEWDQRYQEAASSFVDRDEKLDALGKEIEQGLELIGVTAIEDKLQDGVPAAIQTLLDASIRVWMITGDKQETAINIAVSCALVKNPDEVMVLNVDDKSETAKADADAMLDKFLRQVAGMYQAEMGVKLQPSAEAAPVAAVVSIPADWQQAELAVDGPSLTVVLGDDDLRHKLAVLAAHCSGVVVSRSSPSQKAAIVKMMTKYEMWKAAGTRRGLSRWYARHKRRLQGKMLSIGDGANDVAMLQTADVGIGIMGKEGRQAVNNSDYAIAQFRYLVPLLLVHGNLSYYRLARLIKYSFYKNITFAFVLFYYQFYNGFSGQALVDSITAAVFNVVFTSLPILLFSILDRPVKNLRALIRYPKLYDKRNSRSLTTMSFWKTGVLLGVVHGAVCFFIPYYSLATSGKHNVTDIYSLGKIAFVALLGTVTLEVALVARYWTWLFGVLTVLSYVLVYPYLVIFPLAELGVGFYDPTNIGVSDEVLASATFWLVILVCYIITFGMRFAERTADWAFRPQDSFILSEKERKDGLMQDLSAPTRKRLAALGAVRARSSSRSAFGDLERGEELSSGEVPPLRAQFGGSPQVSGEVALDEGGDTFDSGALELTPGSQLQQRSVGGVRGWEGLAADPRQLSVGSRSGSAVRFVSHVRSESGSQYPLH</sequence>
<dbReference type="Pfam" id="PF16212">
    <property type="entry name" value="PhoLip_ATPase_C"/>
    <property type="match status" value="1"/>
</dbReference>
<evidence type="ECO:0000256" key="8">
    <source>
        <dbReference type="SAM" id="MobiDB-lite"/>
    </source>
</evidence>
<evidence type="ECO:0000256" key="6">
    <source>
        <dbReference type="ARBA" id="ARBA00022989"/>
    </source>
</evidence>
<evidence type="ECO:0000256" key="3">
    <source>
        <dbReference type="ARBA" id="ARBA00022723"/>
    </source>
</evidence>
<dbReference type="SFLD" id="SFLDF00027">
    <property type="entry name" value="p-type_atpase"/>
    <property type="match status" value="1"/>
</dbReference>
<keyword evidence="7 9" id="KW-0472">Membrane</keyword>
<dbReference type="InterPro" id="IPR018303">
    <property type="entry name" value="ATPase_P-typ_P_site"/>
</dbReference>
<dbReference type="InterPro" id="IPR023299">
    <property type="entry name" value="ATPase_P-typ_cyto_dom_N"/>
</dbReference>
<evidence type="ECO:0000259" key="11">
    <source>
        <dbReference type="Pfam" id="PF16212"/>
    </source>
</evidence>
<feature type="transmembrane region" description="Helical" evidence="9">
    <location>
        <begin position="1188"/>
        <end position="1211"/>
    </location>
</feature>
<feature type="region of interest" description="Disordered" evidence="8">
    <location>
        <begin position="635"/>
        <end position="656"/>
    </location>
</feature>
<evidence type="ECO:0000256" key="7">
    <source>
        <dbReference type="ARBA" id="ARBA00023136"/>
    </source>
</evidence>
<dbReference type="InterPro" id="IPR008250">
    <property type="entry name" value="ATPase_P-typ_transduc_dom_A_sf"/>
</dbReference>
<accession>A0A2P6TBD6</accession>
<evidence type="ECO:0000259" key="10">
    <source>
        <dbReference type="Pfam" id="PF16209"/>
    </source>
</evidence>
<dbReference type="InterPro" id="IPR032631">
    <property type="entry name" value="P-type_ATPase_N"/>
</dbReference>
<dbReference type="InterPro" id="IPR023214">
    <property type="entry name" value="HAD_sf"/>
</dbReference>
<feature type="transmembrane region" description="Helical" evidence="9">
    <location>
        <begin position="1293"/>
        <end position="1315"/>
    </location>
</feature>
<feature type="transmembrane region" description="Helical" evidence="9">
    <location>
        <begin position="177"/>
        <end position="203"/>
    </location>
</feature>
<keyword evidence="2 9" id="KW-0812">Transmembrane</keyword>
<dbReference type="GO" id="GO:0045332">
    <property type="term" value="P:phospholipid translocation"/>
    <property type="evidence" value="ECO:0007669"/>
    <property type="project" value="TreeGrafter"/>
</dbReference>
<dbReference type="SFLD" id="SFLDG00002">
    <property type="entry name" value="C1.7:_P-type_atpase_like"/>
    <property type="match status" value="1"/>
</dbReference>
<dbReference type="Gene3D" id="3.40.1110.10">
    <property type="entry name" value="Calcium-transporting ATPase, cytoplasmic domain N"/>
    <property type="match status" value="2"/>
</dbReference>
<dbReference type="PRINTS" id="PR00119">
    <property type="entry name" value="CATATPASE"/>
</dbReference>
<dbReference type="InterPro" id="IPR001757">
    <property type="entry name" value="P_typ_ATPase"/>
</dbReference>
<dbReference type="STRING" id="3076.A0A2P6TBD6"/>
<feature type="transmembrane region" description="Helical" evidence="9">
    <location>
        <begin position="137"/>
        <end position="157"/>
    </location>
</feature>
<feature type="transmembrane region" description="Helical" evidence="9">
    <location>
        <begin position="465"/>
        <end position="489"/>
    </location>
</feature>
<dbReference type="GO" id="GO:0046872">
    <property type="term" value="F:metal ion binding"/>
    <property type="evidence" value="ECO:0007669"/>
    <property type="project" value="UniProtKB-KW"/>
</dbReference>
<dbReference type="SUPFAM" id="SSF56784">
    <property type="entry name" value="HAD-like"/>
    <property type="match status" value="1"/>
</dbReference>
<dbReference type="InterPro" id="IPR023298">
    <property type="entry name" value="ATPase_P-typ_TM_dom_sf"/>
</dbReference>
<dbReference type="InterPro" id="IPR036412">
    <property type="entry name" value="HAD-like_sf"/>
</dbReference>
<protein>
    <submittedName>
        <fullName evidence="12">Phospholipid-translocating P-type ATPase</fullName>
    </submittedName>
</protein>
<evidence type="ECO:0000256" key="4">
    <source>
        <dbReference type="ARBA" id="ARBA00022842"/>
    </source>
</evidence>
<feature type="transmembrane region" description="Helical" evidence="9">
    <location>
        <begin position="1251"/>
        <end position="1273"/>
    </location>
</feature>
<evidence type="ECO:0000313" key="12">
    <source>
        <dbReference type="EMBL" id="PRW05852.1"/>
    </source>
</evidence>
<feature type="domain" description="P-type ATPase C-terminal" evidence="11">
    <location>
        <begin position="1075"/>
        <end position="1325"/>
    </location>
</feature>
<comment type="subcellular location">
    <subcellularLocation>
        <location evidence="1">Membrane</location>
        <topology evidence="1">Multi-pass membrane protein</topology>
    </subcellularLocation>
</comment>
<feature type="compositionally biased region" description="Gly residues" evidence="8">
    <location>
        <begin position="639"/>
        <end position="650"/>
    </location>
</feature>
<feature type="region of interest" description="Disordered" evidence="8">
    <location>
        <begin position="333"/>
        <end position="356"/>
    </location>
</feature>
<keyword evidence="13" id="KW-1185">Reference proteome</keyword>
<dbReference type="SUPFAM" id="SSF81660">
    <property type="entry name" value="Metal cation-transporting ATPase, ATP-binding domain N"/>
    <property type="match status" value="1"/>
</dbReference>
<dbReference type="Gene3D" id="2.70.150.10">
    <property type="entry name" value="Calcium-transporting ATPase, cytoplasmic transduction domain A"/>
    <property type="match status" value="1"/>
</dbReference>
<feature type="transmembrane region" description="Helical" evidence="9">
    <location>
        <begin position="1223"/>
        <end position="1244"/>
    </location>
</feature>
<comment type="caution">
    <text evidence="12">The sequence shown here is derived from an EMBL/GenBank/DDBJ whole genome shotgun (WGS) entry which is preliminary data.</text>
</comment>
<dbReference type="InterPro" id="IPR044492">
    <property type="entry name" value="P_typ_ATPase_HD_dom"/>
</dbReference>
<dbReference type="NCBIfam" id="TIGR01494">
    <property type="entry name" value="ATPase_P-type"/>
    <property type="match status" value="1"/>
</dbReference>
<dbReference type="Pfam" id="PF13246">
    <property type="entry name" value="Cation_ATPase"/>
    <property type="match status" value="1"/>
</dbReference>
<dbReference type="EMBL" id="LHPG02000028">
    <property type="protein sequence ID" value="PRW05852.1"/>
    <property type="molecule type" value="Genomic_DNA"/>
</dbReference>
<dbReference type="GO" id="GO:0140326">
    <property type="term" value="F:ATPase-coupled intramembrane lipid transporter activity"/>
    <property type="evidence" value="ECO:0007669"/>
    <property type="project" value="TreeGrafter"/>
</dbReference>
<dbReference type="GO" id="GO:0005524">
    <property type="term" value="F:ATP binding"/>
    <property type="evidence" value="ECO:0007669"/>
    <property type="project" value="InterPro"/>
</dbReference>
<keyword evidence="6 9" id="KW-1133">Transmembrane helix</keyword>
<feature type="transmembrane region" description="Helical" evidence="9">
    <location>
        <begin position="1139"/>
        <end position="1159"/>
    </location>
</feature>
<evidence type="ECO:0000313" key="13">
    <source>
        <dbReference type="Proteomes" id="UP000239899"/>
    </source>
</evidence>
<proteinExistence type="predicted"/>
<evidence type="ECO:0000256" key="1">
    <source>
        <dbReference type="ARBA" id="ARBA00004141"/>
    </source>
</evidence>
<organism evidence="12 13">
    <name type="scientific">Chlorella sorokiniana</name>
    <name type="common">Freshwater green alga</name>
    <dbReference type="NCBI Taxonomy" id="3076"/>
    <lineage>
        <taxon>Eukaryota</taxon>
        <taxon>Viridiplantae</taxon>
        <taxon>Chlorophyta</taxon>
        <taxon>core chlorophytes</taxon>
        <taxon>Trebouxiophyceae</taxon>
        <taxon>Chlorellales</taxon>
        <taxon>Chlorellaceae</taxon>
        <taxon>Chlorella clade</taxon>
        <taxon>Chlorella</taxon>
    </lineage>
</organism>
<feature type="transmembrane region" description="Helical" evidence="9">
    <location>
        <begin position="1111"/>
        <end position="1127"/>
    </location>
</feature>
<dbReference type="GO" id="GO:0016887">
    <property type="term" value="F:ATP hydrolysis activity"/>
    <property type="evidence" value="ECO:0007669"/>
    <property type="project" value="InterPro"/>
</dbReference>
<dbReference type="PROSITE" id="PS00154">
    <property type="entry name" value="ATPASE_E1_E2"/>
    <property type="match status" value="1"/>
</dbReference>
<dbReference type="Proteomes" id="UP000239899">
    <property type="component" value="Unassembled WGS sequence"/>
</dbReference>
<evidence type="ECO:0000256" key="2">
    <source>
        <dbReference type="ARBA" id="ARBA00022692"/>
    </source>
</evidence>
<dbReference type="SUPFAM" id="SSF81653">
    <property type="entry name" value="Calcium ATPase, transduction domain A"/>
    <property type="match status" value="1"/>
</dbReference>
<dbReference type="PANTHER" id="PTHR24092:SF150">
    <property type="entry name" value="PHOSPHOLIPID-TRANSPORTING ATPASE"/>
    <property type="match status" value="1"/>
</dbReference>
<dbReference type="SUPFAM" id="SSF81665">
    <property type="entry name" value="Calcium ATPase, transmembrane domain M"/>
    <property type="match status" value="1"/>
</dbReference>
<dbReference type="Gene3D" id="3.40.50.1000">
    <property type="entry name" value="HAD superfamily/HAD-like"/>
    <property type="match status" value="2"/>
</dbReference>
<evidence type="ECO:0000256" key="9">
    <source>
        <dbReference type="SAM" id="Phobius"/>
    </source>
</evidence>
<dbReference type="Pfam" id="PF16209">
    <property type="entry name" value="PhoLip_ATPase_N"/>
    <property type="match status" value="1"/>
</dbReference>